<proteinExistence type="predicted"/>
<keyword evidence="3" id="KW-1185">Reference proteome</keyword>
<name>A0ABU3VN29_9EURY</name>
<dbReference type="RefSeq" id="WP_318785163.1">
    <property type="nucleotide sequence ID" value="NZ_JAWDKC010000008.1"/>
</dbReference>
<comment type="caution">
    <text evidence="2">The sequence shown here is derived from an EMBL/GenBank/DDBJ whole genome shotgun (WGS) entry which is preliminary data.</text>
</comment>
<reference evidence="2 3" key="1">
    <citation type="submission" date="2023-06" db="EMBL/GenBank/DDBJ databases">
        <title>Genome sequence of Methanimicrococcus sp. At1.</title>
        <authorList>
            <person name="Protasov E."/>
            <person name="Platt K."/>
            <person name="Poehlein A."/>
            <person name="Daniel R."/>
            <person name="Brune A."/>
        </authorList>
    </citation>
    <scope>NUCLEOTIDE SEQUENCE [LARGE SCALE GENOMIC DNA]</scope>
    <source>
        <strain evidence="2 3">At1</strain>
    </source>
</reference>
<organism evidence="2 3">
    <name type="scientific">Methanimicrococcus hacksteinii</name>
    <dbReference type="NCBI Taxonomy" id="3028293"/>
    <lineage>
        <taxon>Archaea</taxon>
        <taxon>Methanobacteriati</taxon>
        <taxon>Methanobacteriota</taxon>
        <taxon>Stenosarchaea group</taxon>
        <taxon>Methanomicrobia</taxon>
        <taxon>Methanosarcinales</taxon>
        <taxon>Methanosarcinaceae</taxon>
        <taxon>Methanimicrococcus</taxon>
    </lineage>
</organism>
<sequence length="181" mass="20876">MTAEIAENLRGAKEIAQWFASRGLDNPKNSLEGNVKLQKLLFFAWLIHYYNYKEYLFNEPFFAFSKGPVVEEIRTDYYYNYSDYNTGNTPELSDSQLDSVHLTEKLFGDADSDELIELSHNSQTWKKYLNMSCAEDGFKITKLAEMPFEELTEKEMILIENVILADRFSESGDSAEGLKSD</sequence>
<dbReference type="EMBL" id="JAWDKC010000008">
    <property type="protein sequence ID" value="MDV0444755.1"/>
    <property type="molecule type" value="Genomic_DNA"/>
</dbReference>
<evidence type="ECO:0000313" key="2">
    <source>
        <dbReference type="EMBL" id="MDV0444755.1"/>
    </source>
</evidence>
<feature type="domain" description="Antitoxin SocA-like Panacea" evidence="1">
    <location>
        <begin position="37"/>
        <end position="126"/>
    </location>
</feature>
<dbReference type="Proteomes" id="UP001272052">
    <property type="component" value="Unassembled WGS sequence"/>
</dbReference>
<dbReference type="Pfam" id="PF13274">
    <property type="entry name" value="SocA_Panacea"/>
    <property type="match status" value="1"/>
</dbReference>
<gene>
    <name evidence="2" type="ORF">MmiAt1_02920</name>
</gene>
<evidence type="ECO:0000259" key="1">
    <source>
        <dbReference type="Pfam" id="PF13274"/>
    </source>
</evidence>
<dbReference type="InterPro" id="IPR025272">
    <property type="entry name" value="SocA_Panacea"/>
</dbReference>
<protein>
    <recommendedName>
        <fullName evidence="1">Antitoxin SocA-like Panacea domain-containing protein</fullName>
    </recommendedName>
</protein>
<evidence type="ECO:0000313" key="3">
    <source>
        <dbReference type="Proteomes" id="UP001272052"/>
    </source>
</evidence>
<accession>A0ABU3VN29</accession>